<name>A0A9D2IBZ3_9BACT</name>
<keyword evidence="1" id="KW-0805">Transcription regulation</keyword>
<reference evidence="6" key="1">
    <citation type="journal article" date="2021" name="PeerJ">
        <title>Extensive microbial diversity within the chicken gut microbiome revealed by metagenomics and culture.</title>
        <authorList>
            <person name="Gilroy R."/>
            <person name="Ravi A."/>
            <person name="Getino M."/>
            <person name="Pursley I."/>
            <person name="Horton D.L."/>
            <person name="Alikhan N.F."/>
            <person name="Baker D."/>
            <person name="Gharbi K."/>
            <person name="Hall N."/>
            <person name="Watson M."/>
            <person name="Adriaenssens E.M."/>
            <person name="Foster-Nyarko E."/>
            <person name="Jarju S."/>
            <person name="Secka A."/>
            <person name="Antonio M."/>
            <person name="Oren A."/>
            <person name="Chaudhuri R.R."/>
            <person name="La Ragione R."/>
            <person name="Hildebrand F."/>
            <person name="Pallen M.J."/>
        </authorList>
    </citation>
    <scope>NUCLEOTIDE SEQUENCE</scope>
    <source>
        <strain evidence="6">CHK169-11906</strain>
    </source>
</reference>
<feature type="transmembrane region" description="Helical" evidence="4">
    <location>
        <begin position="56"/>
        <end position="74"/>
    </location>
</feature>
<accession>A0A9D2IBZ3</accession>
<gene>
    <name evidence="6" type="ORF">H9779_00200</name>
</gene>
<evidence type="ECO:0000256" key="1">
    <source>
        <dbReference type="ARBA" id="ARBA00023015"/>
    </source>
</evidence>
<dbReference type="PROSITE" id="PS01124">
    <property type="entry name" value="HTH_ARAC_FAMILY_2"/>
    <property type="match status" value="1"/>
</dbReference>
<keyword evidence="4" id="KW-0812">Transmembrane</keyword>
<dbReference type="SUPFAM" id="SSF46689">
    <property type="entry name" value="Homeodomain-like"/>
    <property type="match status" value="1"/>
</dbReference>
<keyword evidence="2" id="KW-0238">DNA-binding</keyword>
<keyword evidence="3" id="KW-0804">Transcription</keyword>
<keyword evidence="4" id="KW-1133">Transmembrane helix</keyword>
<dbReference type="PANTHER" id="PTHR43280">
    <property type="entry name" value="ARAC-FAMILY TRANSCRIPTIONAL REGULATOR"/>
    <property type="match status" value="1"/>
</dbReference>
<dbReference type="PROSITE" id="PS00041">
    <property type="entry name" value="HTH_ARAC_FAMILY_1"/>
    <property type="match status" value="1"/>
</dbReference>
<proteinExistence type="predicted"/>
<feature type="transmembrane region" description="Helical" evidence="4">
    <location>
        <begin position="30"/>
        <end position="50"/>
    </location>
</feature>
<evidence type="ECO:0000313" key="7">
    <source>
        <dbReference type="Proteomes" id="UP000824259"/>
    </source>
</evidence>
<dbReference type="InterPro" id="IPR018062">
    <property type="entry name" value="HTH_AraC-typ_CS"/>
</dbReference>
<dbReference type="Proteomes" id="UP000824259">
    <property type="component" value="Unassembled WGS sequence"/>
</dbReference>
<dbReference type="InterPro" id="IPR018060">
    <property type="entry name" value="HTH_AraC"/>
</dbReference>
<keyword evidence="4" id="KW-0472">Membrane</keyword>
<dbReference type="EMBL" id="DWYR01000001">
    <property type="protein sequence ID" value="HJA98014.1"/>
    <property type="molecule type" value="Genomic_DNA"/>
</dbReference>
<organism evidence="6 7">
    <name type="scientific">Candidatus Alistipes avicola</name>
    <dbReference type="NCBI Taxonomy" id="2838432"/>
    <lineage>
        <taxon>Bacteria</taxon>
        <taxon>Pseudomonadati</taxon>
        <taxon>Bacteroidota</taxon>
        <taxon>Bacteroidia</taxon>
        <taxon>Bacteroidales</taxon>
        <taxon>Rikenellaceae</taxon>
        <taxon>Alistipes</taxon>
    </lineage>
</organism>
<evidence type="ECO:0000256" key="2">
    <source>
        <dbReference type="ARBA" id="ARBA00023125"/>
    </source>
</evidence>
<dbReference type="AlphaFoldDB" id="A0A9D2IBZ3"/>
<dbReference type="PANTHER" id="PTHR43280:SF2">
    <property type="entry name" value="HTH-TYPE TRANSCRIPTIONAL REGULATOR EXSA"/>
    <property type="match status" value="1"/>
</dbReference>
<dbReference type="Gene3D" id="1.10.10.60">
    <property type="entry name" value="Homeodomain-like"/>
    <property type="match status" value="2"/>
</dbReference>
<dbReference type="InterPro" id="IPR020449">
    <property type="entry name" value="Tscrpt_reg_AraC-type_HTH"/>
</dbReference>
<sequence length="274" mass="32184">MLAVPTCAFLLFELTRPGWFTWRKMVLHELPFLVLLVLFVCTSSTVVYYIDLAVSLFYSLWVTMLLFRAIPVYNRVLRENFSNTENLDLEWLWKLLIFFIIFLAIWVYSAFQISMNADILYNVGSGILWAVICYNIYKQQPLVLAEETTSPVPETTARDTYQPEFAKELVRLFEEQKIWLNPHLTIAEVAQQLGSNRTYLSDYLNRTLGTTFYEYVNEYRVRAVAEQLAIPECTLTIEAISENCGFNSVSTFRRVFIRRYGCTPTRYRDQQIRK</sequence>
<dbReference type="GO" id="GO:0043565">
    <property type="term" value="F:sequence-specific DNA binding"/>
    <property type="evidence" value="ECO:0007669"/>
    <property type="project" value="InterPro"/>
</dbReference>
<dbReference type="Pfam" id="PF12833">
    <property type="entry name" value="HTH_18"/>
    <property type="match status" value="1"/>
</dbReference>
<protein>
    <submittedName>
        <fullName evidence="6">Helix-turn-helix transcriptional regulator</fullName>
    </submittedName>
</protein>
<reference evidence="6" key="2">
    <citation type="submission" date="2021-04" db="EMBL/GenBank/DDBJ databases">
        <authorList>
            <person name="Gilroy R."/>
        </authorList>
    </citation>
    <scope>NUCLEOTIDE SEQUENCE</scope>
    <source>
        <strain evidence="6">CHK169-11906</strain>
    </source>
</reference>
<dbReference type="SMART" id="SM00342">
    <property type="entry name" value="HTH_ARAC"/>
    <property type="match status" value="1"/>
</dbReference>
<feature type="domain" description="HTH araC/xylS-type" evidence="5">
    <location>
        <begin position="168"/>
        <end position="270"/>
    </location>
</feature>
<dbReference type="GO" id="GO:0003700">
    <property type="term" value="F:DNA-binding transcription factor activity"/>
    <property type="evidence" value="ECO:0007669"/>
    <property type="project" value="InterPro"/>
</dbReference>
<evidence type="ECO:0000256" key="3">
    <source>
        <dbReference type="ARBA" id="ARBA00023163"/>
    </source>
</evidence>
<evidence type="ECO:0000259" key="5">
    <source>
        <dbReference type="PROSITE" id="PS01124"/>
    </source>
</evidence>
<evidence type="ECO:0000256" key="4">
    <source>
        <dbReference type="SAM" id="Phobius"/>
    </source>
</evidence>
<feature type="transmembrane region" description="Helical" evidence="4">
    <location>
        <begin position="95"/>
        <end position="113"/>
    </location>
</feature>
<comment type="caution">
    <text evidence="6">The sequence shown here is derived from an EMBL/GenBank/DDBJ whole genome shotgun (WGS) entry which is preliminary data.</text>
</comment>
<evidence type="ECO:0000313" key="6">
    <source>
        <dbReference type="EMBL" id="HJA98014.1"/>
    </source>
</evidence>
<dbReference type="InterPro" id="IPR009057">
    <property type="entry name" value="Homeodomain-like_sf"/>
</dbReference>
<dbReference type="PRINTS" id="PR00032">
    <property type="entry name" value="HTHARAC"/>
</dbReference>